<dbReference type="STRING" id="945713.IALB_1315"/>
<accession>I0AJ68</accession>
<proteinExistence type="inferred from homology"/>
<protein>
    <submittedName>
        <fullName evidence="3">Putative thioesterase</fullName>
    </submittedName>
</protein>
<dbReference type="EMBL" id="CP003418">
    <property type="protein sequence ID" value="AFH49025.1"/>
    <property type="molecule type" value="Genomic_DNA"/>
</dbReference>
<comment type="similarity">
    <text evidence="1">Belongs to the 4-hydroxybenzoyl-CoA thioesterase family.</text>
</comment>
<dbReference type="PANTHER" id="PTHR31793">
    <property type="entry name" value="4-HYDROXYBENZOYL-COA THIOESTERASE FAMILY MEMBER"/>
    <property type="match status" value="1"/>
</dbReference>
<dbReference type="CDD" id="cd00586">
    <property type="entry name" value="4HBT"/>
    <property type="match status" value="1"/>
</dbReference>
<reference evidence="3 4" key="1">
    <citation type="journal article" date="2012" name="Front. Microbiol.">
        <title>Complete genome of Ignavibacterium album, a metabolically versatile, flagellated, facultative anaerobe from the phylum Chlorobi.</title>
        <authorList>
            <person name="Liu Z."/>
            <person name="Frigaard N.-U."/>
            <person name="Vogl K."/>
            <person name="Iino T."/>
            <person name="Ohkuma M."/>
            <person name="Overmann J."/>
            <person name="Bryant D.A."/>
        </authorList>
    </citation>
    <scope>NUCLEOTIDE SEQUENCE [LARGE SCALE GENOMIC DNA]</scope>
    <source>
        <strain evidence="4">DSM 19864 / JCM 16511 / NBRC 101810 / Mat9-16</strain>
    </source>
</reference>
<dbReference type="Gene3D" id="3.10.129.10">
    <property type="entry name" value="Hotdog Thioesterase"/>
    <property type="match status" value="1"/>
</dbReference>
<name>I0AJ68_IGNAJ</name>
<sequence length="133" mass="15783">MFAVKRRINFFDCDPAGIIFYSRLFDFCHSAYEQLIESFELDEDYWDNPLYVVPIIHTECDYYKPIKYGDEIEIQLSVSNLKNSSFELTYSLLLNDEKCAVVKTVHVFVSREDWQKMNIPDNIMIGLQRQFAE</sequence>
<dbReference type="KEGG" id="ial:IALB_1315"/>
<evidence type="ECO:0000256" key="2">
    <source>
        <dbReference type="ARBA" id="ARBA00022801"/>
    </source>
</evidence>
<evidence type="ECO:0000313" key="4">
    <source>
        <dbReference type="Proteomes" id="UP000007394"/>
    </source>
</evidence>
<evidence type="ECO:0000256" key="1">
    <source>
        <dbReference type="ARBA" id="ARBA00005953"/>
    </source>
</evidence>
<dbReference type="HOGENOM" id="CLU_101141_5_0_10"/>
<evidence type="ECO:0000313" key="3">
    <source>
        <dbReference type="EMBL" id="AFH49025.1"/>
    </source>
</evidence>
<dbReference type="InterPro" id="IPR050563">
    <property type="entry name" value="4-hydroxybenzoyl-CoA_TE"/>
</dbReference>
<dbReference type="SUPFAM" id="SSF54637">
    <property type="entry name" value="Thioesterase/thiol ester dehydrase-isomerase"/>
    <property type="match status" value="1"/>
</dbReference>
<dbReference type="eggNOG" id="COG0824">
    <property type="taxonomic scope" value="Bacteria"/>
</dbReference>
<dbReference type="GO" id="GO:0047617">
    <property type="term" value="F:fatty acyl-CoA hydrolase activity"/>
    <property type="evidence" value="ECO:0007669"/>
    <property type="project" value="TreeGrafter"/>
</dbReference>
<dbReference type="RefSeq" id="WP_014560180.1">
    <property type="nucleotide sequence ID" value="NC_017464.1"/>
</dbReference>
<dbReference type="AlphaFoldDB" id="I0AJ68"/>
<keyword evidence="4" id="KW-1185">Reference proteome</keyword>
<organism evidence="3 4">
    <name type="scientific">Ignavibacterium album (strain DSM 19864 / JCM 16511 / NBRC 101810 / Mat9-16)</name>
    <dbReference type="NCBI Taxonomy" id="945713"/>
    <lineage>
        <taxon>Bacteria</taxon>
        <taxon>Pseudomonadati</taxon>
        <taxon>Ignavibacteriota</taxon>
        <taxon>Ignavibacteria</taxon>
        <taxon>Ignavibacteriales</taxon>
        <taxon>Ignavibacteriaceae</taxon>
        <taxon>Ignavibacterium</taxon>
    </lineage>
</organism>
<dbReference type="InterPro" id="IPR029069">
    <property type="entry name" value="HotDog_dom_sf"/>
</dbReference>
<dbReference type="Pfam" id="PF13279">
    <property type="entry name" value="4HBT_2"/>
    <property type="match status" value="1"/>
</dbReference>
<dbReference type="PANTHER" id="PTHR31793:SF27">
    <property type="entry name" value="NOVEL THIOESTERASE SUPERFAMILY DOMAIN AND SAPOSIN A-TYPE DOMAIN CONTAINING PROTEIN (0610012H03RIK)"/>
    <property type="match status" value="1"/>
</dbReference>
<keyword evidence="2" id="KW-0378">Hydrolase</keyword>
<gene>
    <name evidence="3" type="ordered locus">IALB_1315</name>
</gene>
<dbReference type="OrthoDB" id="9791529at2"/>
<dbReference type="Proteomes" id="UP000007394">
    <property type="component" value="Chromosome"/>
</dbReference>